<feature type="region of interest" description="Disordered" evidence="1">
    <location>
        <begin position="29"/>
        <end position="158"/>
    </location>
</feature>
<dbReference type="EMBL" id="JALJOR010000002">
    <property type="protein sequence ID" value="KAK9823614.1"/>
    <property type="molecule type" value="Genomic_DNA"/>
</dbReference>
<gene>
    <name evidence="2" type="ORF">WJX72_004241</name>
</gene>
<reference evidence="2 3" key="1">
    <citation type="journal article" date="2024" name="Nat. Commun.">
        <title>Phylogenomics reveals the evolutionary origins of lichenization in chlorophyte algae.</title>
        <authorList>
            <person name="Puginier C."/>
            <person name="Libourel C."/>
            <person name="Otte J."/>
            <person name="Skaloud P."/>
            <person name="Haon M."/>
            <person name="Grisel S."/>
            <person name="Petersen M."/>
            <person name="Berrin J.G."/>
            <person name="Delaux P.M."/>
            <person name="Dal Grande F."/>
            <person name="Keller J."/>
        </authorList>
    </citation>
    <scope>NUCLEOTIDE SEQUENCE [LARGE SCALE GENOMIC DNA]</scope>
    <source>
        <strain evidence="2 3">SAG 2043</strain>
    </source>
</reference>
<name>A0AAW1QQ29_9CHLO</name>
<evidence type="ECO:0000313" key="3">
    <source>
        <dbReference type="Proteomes" id="UP001489004"/>
    </source>
</evidence>
<dbReference type="InterPro" id="IPR051291">
    <property type="entry name" value="CIMAP"/>
</dbReference>
<feature type="compositionally biased region" description="Basic and acidic residues" evidence="1">
    <location>
        <begin position="133"/>
        <end position="144"/>
    </location>
</feature>
<accession>A0AAW1QQ29</accession>
<feature type="region of interest" description="Disordered" evidence="1">
    <location>
        <begin position="342"/>
        <end position="378"/>
    </location>
</feature>
<feature type="compositionally biased region" description="Polar residues" evidence="1">
    <location>
        <begin position="217"/>
        <end position="231"/>
    </location>
</feature>
<dbReference type="Proteomes" id="UP001489004">
    <property type="component" value="Unassembled WGS sequence"/>
</dbReference>
<feature type="region of interest" description="Disordered" evidence="1">
    <location>
        <begin position="214"/>
        <end position="309"/>
    </location>
</feature>
<dbReference type="Pfam" id="PF07004">
    <property type="entry name" value="SHIPPO-rpt"/>
    <property type="match status" value="5"/>
</dbReference>
<dbReference type="InterPro" id="IPR010736">
    <property type="entry name" value="SHIPPO-rpt"/>
</dbReference>
<evidence type="ECO:0000256" key="1">
    <source>
        <dbReference type="SAM" id="MobiDB-lite"/>
    </source>
</evidence>
<feature type="compositionally biased region" description="Polar residues" evidence="1">
    <location>
        <begin position="269"/>
        <end position="288"/>
    </location>
</feature>
<sequence>MPGYRVKKGKAAVLRTAPAWTFGARQDKLLTGETGPGPGEFKVDSKAASLRSPAYDFGGGRDTSIRYQTPGPSEYDPPSWGVGSSKPAYSITFKPPPPNRKESTPGPGTYNVTLSQKAGTALRPPAFTFGTRWRPEKMSERRPGPNEYLVSPPNTSPKVSLKFRHAAREIKEAAAPGAGEYKPTFADRPSAPAYHFGVSREQCQVIGARKEERCTDSAGSMQLHSTESHASASHDPPKGWSWGTAERMPGNANDEVPGPGHYLGHKSAIGTSSIDGNPELRSSPSVTVASRRAESLTKISPGPSDYNPQTQAVLPQHPTIGFHGTTPVNPLKHVPGPGAYKPERADKLKRRNAVPAYSIGQRLKDPESKDRKPGCMAYKPLLPKRGPGAVTMKFRHDKSNADAKLSSTPGPADYATLPKGGSPAFTIGLRLKNADASTADEAPGPIYDFE</sequence>
<evidence type="ECO:0000313" key="2">
    <source>
        <dbReference type="EMBL" id="KAK9823614.1"/>
    </source>
</evidence>
<dbReference type="AlphaFoldDB" id="A0AAW1QQ29"/>
<dbReference type="PANTHER" id="PTHR21580:SF28">
    <property type="entry name" value="BOREALIN N-TERMINAL DOMAIN-CONTAINING PROTEIN-RELATED"/>
    <property type="match status" value="1"/>
</dbReference>
<proteinExistence type="predicted"/>
<evidence type="ECO:0008006" key="4">
    <source>
        <dbReference type="Google" id="ProtNLM"/>
    </source>
</evidence>
<organism evidence="2 3">
    <name type="scientific">[Myrmecia] bisecta</name>
    <dbReference type="NCBI Taxonomy" id="41462"/>
    <lineage>
        <taxon>Eukaryota</taxon>
        <taxon>Viridiplantae</taxon>
        <taxon>Chlorophyta</taxon>
        <taxon>core chlorophytes</taxon>
        <taxon>Trebouxiophyceae</taxon>
        <taxon>Trebouxiales</taxon>
        <taxon>Trebouxiaceae</taxon>
        <taxon>Myrmecia</taxon>
    </lineage>
</organism>
<protein>
    <recommendedName>
        <fullName evidence="4">Outer dense fiber protein 3</fullName>
    </recommendedName>
</protein>
<dbReference type="PANTHER" id="PTHR21580">
    <property type="entry name" value="SHIPPO-1-RELATED"/>
    <property type="match status" value="1"/>
</dbReference>
<comment type="caution">
    <text evidence="2">The sequence shown here is derived from an EMBL/GenBank/DDBJ whole genome shotgun (WGS) entry which is preliminary data.</text>
</comment>
<feature type="region of interest" description="Disordered" evidence="1">
    <location>
        <begin position="398"/>
        <end position="419"/>
    </location>
</feature>
<keyword evidence="3" id="KW-1185">Reference proteome</keyword>
<feature type="compositionally biased region" description="Basic and acidic residues" evidence="1">
    <location>
        <begin position="362"/>
        <end position="373"/>
    </location>
</feature>